<proteinExistence type="predicted"/>
<feature type="transmembrane region" description="Helical" evidence="2">
    <location>
        <begin position="29"/>
        <end position="50"/>
    </location>
</feature>
<feature type="compositionally biased region" description="Polar residues" evidence="1">
    <location>
        <begin position="81"/>
        <end position="91"/>
    </location>
</feature>
<keyword evidence="2" id="KW-0812">Transmembrane</keyword>
<name>A0ABQ9V623_SAGOE</name>
<evidence type="ECO:0000313" key="3">
    <source>
        <dbReference type="EMBL" id="KAK2104475.1"/>
    </source>
</evidence>
<dbReference type="EMBL" id="JASSZA010000008">
    <property type="protein sequence ID" value="KAK2104475.1"/>
    <property type="molecule type" value="Genomic_DNA"/>
</dbReference>
<evidence type="ECO:0000256" key="1">
    <source>
        <dbReference type="SAM" id="MobiDB-lite"/>
    </source>
</evidence>
<organism evidence="3 4">
    <name type="scientific">Saguinus oedipus</name>
    <name type="common">Cotton-top tamarin</name>
    <name type="synonym">Oedipomidas oedipus</name>
    <dbReference type="NCBI Taxonomy" id="9490"/>
    <lineage>
        <taxon>Eukaryota</taxon>
        <taxon>Metazoa</taxon>
        <taxon>Chordata</taxon>
        <taxon>Craniata</taxon>
        <taxon>Vertebrata</taxon>
        <taxon>Euteleostomi</taxon>
        <taxon>Mammalia</taxon>
        <taxon>Eutheria</taxon>
        <taxon>Euarchontoglires</taxon>
        <taxon>Primates</taxon>
        <taxon>Haplorrhini</taxon>
        <taxon>Platyrrhini</taxon>
        <taxon>Cebidae</taxon>
        <taxon>Callitrichinae</taxon>
        <taxon>Saguinus</taxon>
    </lineage>
</organism>
<accession>A0ABQ9V623</accession>
<dbReference type="Proteomes" id="UP001266305">
    <property type="component" value="Unassembled WGS sequence"/>
</dbReference>
<evidence type="ECO:0000313" key="4">
    <source>
        <dbReference type="Proteomes" id="UP001266305"/>
    </source>
</evidence>
<evidence type="ECO:0000256" key="2">
    <source>
        <dbReference type="SAM" id="Phobius"/>
    </source>
</evidence>
<reference evidence="3 4" key="1">
    <citation type="submission" date="2023-05" db="EMBL/GenBank/DDBJ databases">
        <title>B98-5 Cell Line De Novo Hybrid Assembly: An Optical Mapping Approach.</title>
        <authorList>
            <person name="Kananen K."/>
            <person name="Auerbach J.A."/>
            <person name="Kautto E."/>
            <person name="Blachly J.S."/>
        </authorList>
    </citation>
    <scope>NUCLEOTIDE SEQUENCE [LARGE SCALE GENOMIC DNA]</scope>
    <source>
        <strain evidence="3">B95-8</strain>
        <tissue evidence="3">Cell line</tissue>
    </source>
</reference>
<keyword evidence="2" id="KW-0472">Membrane</keyword>
<protein>
    <submittedName>
        <fullName evidence="3">Uncharacterized protein</fullName>
    </submittedName>
</protein>
<feature type="region of interest" description="Disordered" evidence="1">
    <location>
        <begin position="55"/>
        <end position="111"/>
    </location>
</feature>
<sequence>MCGQWEGTQRGPKLLAITLGSRVQSPKVFPAHLCTFLSTAMGLVCWEWLVRGGRRAERPHTTSEASHVLWERGRGGEMGVHTTQARKSGSVDSLGPLSCHTRQSESLHSDQEKRNELCIPALNI</sequence>
<gene>
    <name evidence="3" type="ORF">P7K49_018331</name>
</gene>
<comment type="caution">
    <text evidence="3">The sequence shown here is derived from an EMBL/GenBank/DDBJ whole genome shotgun (WGS) entry which is preliminary data.</text>
</comment>
<keyword evidence="4" id="KW-1185">Reference proteome</keyword>
<feature type="compositionally biased region" description="Basic and acidic residues" evidence="1">
    <location>
        <begin position="102"/>
        <end position="111"/>
    </location>
</feature>
<keyword evidence="2" id="KW-1133">Transmembrane helix</keyword>